<evidence type="ECO:0000313" key="8">
    <source>
        <dbReference type="Proteomes" id="UP001596512"/>
    </source>
</evidence>
<dbReference type="PRINTS" id="PR00035">
    <property type="entry name" value="HTHGNTR"/>
</dbReference>
<evidence type="ECO:0000313" key="7">
    <source>
        <dbReference type="EMBL" id="MFC7618110.1"/>
    </source>
</evidence>
<evidence type="ECO:0000256" key="4">
    <source>
        <dbReference type="ARBA" id="ARBA00023125"/>
    </source>
</evidence>
<keyword evidence="5" id="KW-0804">Transcription</keyword>
<evidence type="ECO:0000259" key="6">
    <source>
        <dbReference type="PROSITE" id="PS50949"/>
    </source>
</evidence>
<dbReference type="InterPro" id="IPR004839">
    <property type="entry name" value="Aminotransferase_I/II_large"/>
</dbReference>
<dbReference type="EMBL" id="JBHTEY010000004">
    <property type="protein sequence ID" value="MFC7618110.1"/>
    <property type="molecule type" value="Genomic_DNA"/>
</dbReference>
<dbReference type="CDD" id="cd00609">
    <property type="entry name" value="AAT_like"/>
    <property type="match status" value="1"/>
</dbReference>
<keyword evidence="4" id="KW-0238">DNA-binding</keyword>
<protein>
    <submittedName>
        <fullName evidence="7">PLP-dependent aminotransferase family protein</fullName>
    </submittedName>
</protein>
<accession>A0ABW2TW43</accession>
<dbReference type="Pfam" id="PF00392">
    <property type="entry name" value="GntR"/>
    <property type="match status" value="1"/>
</dbReference>
<feature type="domain" description="HTH gntR-type" evidence="6">
    <location>
        <begin position="26"/>
        <end position="94"/>
    </location>
</feature>
<keyword evidence="7" id="KW-0032">Aminotransferase</keyword>
<dbReference type="InterPro" id="IPR036390">
    <property type="entry name" value="WH_DNA-bd_sf"/>
</dbReference>
<comment type="similarity">
    <text evidence="1">In the C-terminal section; belongs to the class-I pyridoxal-phosphate-dependent aminotransferase family.</text>
</comment>
<dbReference type="SMART" id="SM00345">
    <property type="entry name" value="HTH_GNTR"/>
    <property type="match status" value="1"/>
</dbReference>
<dbReference type="InterPro" id="IPR015424">
    <property type="entry name" value="PyrdxlP-dep_Trfase"/>
</dbReference>
<dbReference type="InterPro" id="IPR015421">
    <property type="entry name" value="PyrdxlP-dep_Trfase_major"/>
</dbReference>
<keyword evidence="7" id="KW-0808">Transferase</keyword>
<evidence type="ECO:0000256" key="2">
    <source>
        <dbReference type="ARBA" id="ARBA00022898"/>
    </source>
</evidence>
<evidence type="ECO:0000256" key="3">
    <source>
        <dbReference type="ARBA" id="ARBA00023015"/>
    </source>
</evidence>
<dbReference type="Gene3D" id="1.10.10.10">
    <property type="entry name" value="Winged helix-like DNA-binding domain superfamily/Winged helix DNA-binding domain"/>
    <property type="match status" value="1"/>
</dbReference>
<keyword evidence="3" id="KW-0805">Transcription regulation</keyword>
<evidence type="ECO:0000256" key="1">
    <source>
        <dbReference type="ARBA" id="ARBA00005384"/>
    </source>
</evidence>
<dbReference type="CDD" id="cd07377">
    <property type="entry name" value="WHTH_GntR"/>
    <property type="match status" value="1"/>
</dbReference>
<sequence>MVTHPIGRVSGPRLARLLEGWHGAGRPSSAALAGAIRLLVLDGRLPPGTALPAEREVAAALRVSRTLVATAWDALRADGLVRTRRGAGTWTALPGPGRAQDNPGDQPLDLARAASAALPAVAHAVDAVRGALTAELAGHGYHDYGIDLLRERLADRYTARGLPTTADQILVTNGAHHALALVLRTFTGPGDRVLVDQPTYPNAIDAITAAHAIPVPVPLLDDGWDFDGVAAALRQSGPRLAYLIVDFHNPTGLLLDADGRGRLAALAARARTPLVVDETIAELDLRAAPEPVAPLSGPGTVITIGSASKSHWGGLRLGWVRADADVVRRLASARHAFDLGSPVFEQLVLAELYADPVPAIAERRADLARRRDVLVAAVREHLPDWSFRVPDGGLGLWCALPGPMASRLALAARAVGVRVAPGSRFSPHGGLERWLRLPYTLPEPLLVEAVRRLSPAAASVTGSLGSDGTDGLIPVA</sequence>
<proteinExistence type="inferred from homology"/>
<evidence type="ECO:0000256" key="5">
    <source>
        <dbReference type="ARBA" id="ARBA00023163"/>
    </source>
</evidence>
<dbReference type="InterPro" id="IPR051446">
    <property type="entry name" value="HTH_trans_reg/aminotransferase"/>
</dbReference>
<dbReference type="Proteomes" id="UP001596512">
    <property type="component" value="Unassembled WGS sequence"/>
</dbReference>
<dbReference type="InterPro" id="IPR036388">
    <property type="entry name" value="WH-like_DNA-bd_sf"/>
</dbReference>
<gene>
    <name evidence="7" type="ORF">ACFQV2_36705</name>
</gene>
<keyword evidence="2" id="KW-0663">Pyridoxal phosphate</keyword>
<dbReference type="SUPFAM" id="SSF53383">
    <property type="entry name" value="PLP-dependent transferases"/>
    <property type="match status" value="1"/>
</dbReference>
<comment type="caution">
    <text evidence="7">The sequence shown here is derived from an EMBL/GenBank/DDBJ whole genome shotgun (WGS) entry which is preliminary data.</text>
</comment>
<dbReference type="Pfam" id="PF00155">
    <property type="entry name" value="Aminotran_1_2"/>
    <property type="match status" value="1"/>
</dbReference>
<name>A0ABW2TW43_9PSEU</name>
<dbReference type="InterPro" id="IPR000524">
    <property type="entry name" value="Tscrpt_reg_HTH_GntR"/>
</dbReference>
<reference evidence="8" key="1">
    <citation type="journal article" date="2019" name="Int. J. Syst. Evol. Microbiol.">
        <title>The Global Catalogue of Microorganisms (GCM) 10K type strain sequencing project: providing services to taxonomists for standard genome sequencing and annotation.</title>
        <authorList>
            <consortium name="The Broad Institute Genomics Platform"/>
            <consortium name="The Broad Institute Genome Sequencing Center for Infectious Disease"/>
            <person name="Wu L."/>
            <person name="Ma J."/>
        </authorList>
    </citation>
    <scope>NUCLEOTIDE SEQUENCE [LARGE SCALE GENOMIC DNA]</scope>
    <source>
        <strain evidence="8">JCM 17695</strain>
    </source>
</reference>
<dbReference type="GO" id="GO:0008483">
    <property type="term" value="F:transaminase activity"/>
    <property type="evidence" value="ECO:0007669"/>
    <property type="project" value="UniProtKB-KW"/>
</dbReference>
<keyword evidence="8" id="KW-1185">Reference proteome</keyword>
<dbReference type="SUPFAM" id="SSF46785">
    <property type="entry name" value="Winged helix' DNA-binding domain"/>
    <property type="match status" value="1"/>
</dbReference>
<organism evidence="7 8">
    <name type="scientific">Actinokineospora soli</name>
    <dbReference type="NCBI Taxonomy" id="1048753"/>
    <lineage>
        <taxon>Bacteria</taxon>
        <taxon>Bacillati</taxon>
        <taxon>Actinomycetota</taxon>
        <taxon>Actinomycetes</taxon>
        <taxon>Pseudonocardiales</taxon>
        <taxon>Pseudonocardiaceae</taxon>
        <taxon>Actinokineospora</taxon>
    </lineage>
</organism>
<dbReference type="Gene3D" id="3.40.640.10">
    <property type="entry name" value="Type I PLP-dependent aspartate aminotransferase-like (Major domain)"/>
    <property type="match status" value="1"/>
</dbReference>
<dbReference type="PANTHER" id="PTHR46577">
    <property type="entry name" value="HTH-TYPE TRANSCRIPTIONAL REGULATORY PROTEIN GABR"/>
    <property type="match status" value="1"/>
</dbReference>
<dbReference type="PANTHER" id="PTHR46577:SF1">
    <property type="entry name" value="HTH-TYPE TRANSCRIPTIONAL REGULATORY PROTEIN GABR"/>
    <property type="match status" value="1"/>
</dbReference>
<dbReference type="PROSITE" id="PS50949">
    <property type="entry name" value="HTH_GNTR"/>
    <property type="match status" value="1"/>
</dbReference>